<dbReference type="Proteomes" id="UP000027190">
    <property type="component" value="Unassembled WGS sequence"/>
</dbReference>
<keyword evidence="3" id="KW-1185">Reference proteome</keyword>
<evidence type="ECO:0000313" key="3">
    <source>
        <dbReference type="Proteomes" id="UP000027190"/>
    </source>
</evidence>
<protein>
    <submittedName>
        <fullName evidence="2">Uncharacterized protein</fullName>
    </submittedName>
</protein>
<proteinExistence type="predicted"/>
<comment type="caution">
    <text evidence="2">The sequence shown here is derived from an EMBL/GenBank/DDBJ whole genome shotgun (WGS) entry which is preliminary data.</text>
</comment>
<dbReference type="EMBL" id="AWFG01000041">
    <property type="protein sequence ID" value="KCZ56752.1"/>
    <property type="molecule type" value="Genomic_DNA"/>
</dbReference>
<dbReference type="AlphaFoldDB" id="A0A062UEL9"/>
<gene>
    <name evidence="2" type="ORF">HY30_06440</name>
</gene>
<accession>A0A062UEL9</accession>
<feature type="region of interest" description="Disordered" evidence="1">
    <location>
        <begin position="45"/>
        <end position="70"/>
    </location>
</feature>
<evidence type="ECO:0000256" key="1">
    <source>
        <dbReference type="SAM" id="MobiDB-lite"/>
    </source>
</evidence>
<dbReference type="STRING" id="1280947.HY30_06440"/>
<name>A0A062UEL9_9PROT</name>
<sequence length="148" mass="16170">MNKARLIADLKSLMKDVEDLGGNAPSSLLLEFVTGLENQTFTISTKTTRKPSGIPRKPRKTAAGKKDPAAVANTISELSSKLRAAFESDEKFERTVQDLEESGLTKASVIEVYNAVFDTRKSFPKSVSKDALLKALRKDRIAKVRAAS</sequence>
<dbReference type="RefSeq" id="WP_034741336.1">
    <property type="nucleotide sequence ID" value="NZ_AWFG01000041.1"/>
</dbReference>
<reference evidence="2 3" key="1">
    <citation type="journal article" date="2014" name="Antonie Van Leeuwenhoek">
        <title>Hyphomonas beringensis sp. nov. and Hyphomonas chukchiensis sp. nov., isolated from surface seawater of the Bering Sea and Chukchi Sea.</title>
        <authorList>
            <person name="Li C."/>
            <person name="Lai Q."/>
            <person name="Li G."/>
            <person name="Dong C."/>
            <person name="Wang J."/>
            <person name="Liao Y."/>
            <person name="Shao Z."/>
        </authorList>
    </citation>
    <scope>NUCLEOTIDE SEQUENCE [LARGE SCALE GENOMIC DNA]</scope>
    <source>
        <strain evidence="2 3">BH-BN04-4</strain>
    </source>
</reference>
<organism evidence="2 3">
    <name type="scientific">Hyphomonas chukchiensis</name>
    <dbReference type="NCBI Taxonomy" id="1280947"/>
    <lineage>
        <taxon>Bacteria</taxon>
        <taxon>Pseudomonadati</taxon>
        <taxon>Pseudomonadota</taxon>
        <taxon>Alphaproteobacteria</taxon>
        <taxon>Hyphomonadales</taxon>
        <taxon>Hyphomonadaceae</taxon>
        <taxon>Hyphomonas</taxon>
    </lineage>
</organism>
<evidence type="ECO:0000313" key="2">
    <source>
        <dbReference type="EMBL" id="KCZ56752.1"/>
    </source>
</evidence>